<evidence type="ECO:0000313" key="2">
    <source>
        <dbReference type="Proteomes" id="UP000236527"/>
    </source>
</evidence>
<sequence>MQLVFNSESEALAVAEQLYNIQQIGKILIPADKTIDYQALELAVNLAGVNFPSFSFPIVSSLKCRLPYPSHERECTDNKTPKIYVACLSAYNSGHLHGLWIDATQDLEDIEDDIKWMLSWSPVADDEPCEEWAIHDYENFADFSLREYESLEYISKLAQVLDDADDADAMAAWLNYAKDPIHNPDIEKLAEEFSSYYCGHWESERDFVLKSDEIESMYNWSEFEKNFLFWSQHIDWDSVARELFIEGYDSVKASPHGVYIFREYYG</sequence>
<accession>A0A2H6LR49</accession>
<dbReference type="EMBL" id="BDGE01000120">
    <property type="protein sequence ID" value="GBE95703.1"/>
    <property type="molecule type" value="Genomic_DNA"/>
</dbReference>
<proteinExistence type="predicted"/>
<name>A0A2H6LR49_9NOSO</name>
<evidence type="ECO:0000313" key="1">
    <source>
        <dbReference type="EMBL" id="GBE95703.1"/>
    </source>
</evidence>
<dbReference type="AlphaFoldDB" id="A0A2H6LR49"/>
<reference evidence="2" key="1">
    <citation type="journal article" date="2018" name="Genome Announc.">
        <title>Draft Genome Sequence of the Nitrogen-Fixing and Hormogonia-Inducing Cyanobacterium Nostoc cycadae Strain WK-1, Isolated from the Coralloid Roots of Cycas revoluta.</title>
        <authorList>
            <person name="Kanesaki Y."/>
            <person name="Hirose M."/>
            <person name="Hirose Y."/>
            <person name="Fujisawa T."/>
            <person name="Nakamura Y."/>
            <person name="Watanabe S."/>
            <person name="Matsunaga S."/>
            <person name="Uchida H."/>
            <person name="Murakami A."/>
        </authorList>
    </citation>
    <scope>NUCLEOTIDE SEQUENCE [LARGE SCALE GENOMIC DNA]</scope>
    <source>
        <strain evidence="2">WK-1</strain>
    </source>
</reference>
<dbReference type="InterPro" id="IPR041895">
    <property type="entry name" value="ArdA_dom1"/>
</dbReference>
<dbReference type="InterPro" id="IPR009899">
    <property type="entry name" value="ArdA"/>
</dbReference>
<dbReference type="Pfam" id="PF07275">
    <property type="entry name" value="ArdA"/>
    <property type="match status" value="1"/>
</dbReference>
<dbReference type="Gene3D" id="3.10.20.480">
    <property type="entry name" value="Antirestriction protein ArdA, domain 1"/>
    <property type="match status" value="1"/>
</dbReference>
<comment type="caution">
    <text evidence="1">The sequence shown here is derived from an EMBL/GenBank/DDBJ whole genome shotgun (WGS) entry which is preliminary data.</text>
</comment>
<gene>
    <name evidence="1" type="ORF">NCWK1_5491</name>
</gene>
<keyword evidence="2" id="KW-1185">Reference proteome</keyword>
<dbReference type="Proteomes" id="UP000236527">
    <property type="component" value="Unassembled WGS sequence"/>
</dbReference>
<dbReference type="RefSeq" id="WP_103127016.1">
    <property type="nucleotide sequence ID" value="NZ_DF978460.1"/>
</dbReference>
<organism evidence="1 2">
    <name type="scientific">Nostoc cycadae WK-1</name>
    <dbReference type="NCBI Taxonomy" id="1861711"/>
    <lineage>
        <taxon>Bacteria</taxon>
        <taxon>Bacillati</taxon>
        <taxon>Cyanobacteriota</taxon>
        <taxon>Cyanophyceae</taxon>
        <taxon>Nostocales</taxon>
        <taxon>Nostocaceae</taxon>
        <taxon>Nostoc</taxon>
    </lineage>
</organism>
<protein>
    <submittedName>
        <fullName evidence="1">Antirestriction protein</fullName>
    </submittedName>
</protein>